<evidence type="ECO:0000313" key="1">
    <source>
        <dbReference type="EMBL" id="NEE10681.1"/>
    </source>
</evidence>
<organism evidence="1">
    <name type="scientific">Streptomyces sp. SID7499</name>
    <dbReference type="NCBI Taxonomy" id="2706086"/>
    <lineage>
        <taxon>Bacteria</taxon>
        <taxon>Bacillati</taxon>
        <taxon>Actinomycetota</taxon>
        <taxon>Actinomycetes</taxon>
        <taxon>Kitasatosporales</taxon>
        <taxon>Streptomycetaceae</taxon>
        <taxon>Streptomyces</taxon>
    </lineage>
</organism>
<feature type="non-terminal residue" evidence="1">
    <location>
        <position position="1"/>
    </location>
</feature>
<sequence>VGFGRLGRADAEDGAGWPLSGRHTEPAAGLREGHALEVTSSVTAGAEGPRLAVTCVWRAELTDRAGMGELVDDWFRALEALVTRSQAVDAGGHTPSDLSLVGLDQDEIDVLEADGRYFSS</sequence>
<name>A0A6G3WYW9_9ACTN</name>
<comment type="caution">
    <text evidence="1">The sequence shown here is derived from an EMBL/GenBank/DDBJ whole genome shotgun (WGS) entry which is preliminary data.</text>
</comment>
<dbReference type="Gene3D" id="3.30.559.30">
    <property type="entry name" value="Nonribosomal peptide synthetase, condensation domain"/>
    <property type="match status" value="1"/>
</dbReference>
<protein>
    <recommendedName>
        <fullName evidence="2">Condensation domain-containing protein</fullName>
    </recommendedName>
</protein>
<dbReference type="AlphaFoldDB" id="A0A6G3WYW9"/>
<proteinExistence type="predicted"/>
<dbReference type="EMBL" id="JAAGMN010003083">
    <property type="protein sequence ID" value="NEE10681.1"/>
    <property type="molecule type" value="Genomic_DNA"/>
</dbReference>
<evidence type="ECO:0008006" key="2">
    <source>
        <dbReference type="Google" id="ProtNLM"/>
    </source>
</evidence>
<reference evidence="1" key="1">
    <citation type="submission" date="2020-01" db="EMBL/GenBank/DDBJ databases">
        <title>Insect and environment-associated Actinomycetes.</title>
        <authorList>
            <person name="Currrie C."/>
            <person name="Chevrette M."/>
            <person name="Carlson C."/>
            <person name="Stubbendieck R."/>
            <person name="Wendt-Pienkowski E."/>
        </authorList>
    </citation>
    <scope>NUCLEOTIDE SEQUENCE</scope>
    <source>
        <strain evidence="1">SID7499</strain>
    </source>
</reference>
<accession>A0A6G3WYW9</accession>
<gene>
    <name evidence="1" type="ORF">G3M58_30015</name>
</gene>